<gene>
    <name evidence="2" type="ORF">FYJ79_12135</name>
</gene>
<evidence type="ECO:0000256" key="1">
    <source>
        <dbReference type="SAM" id="Phobius"/>
    </source>
</evidence>
<name>A0A844FXK6_9FIRM</name>
<keyword evidence="3" id="KW-1185">Reference proteome</keyword>
<feature type="transmembrane region" description="Helical" evidence="1">
    <location>
        <begin position="433"/>
        <end position="457"/>
    </location>
</feature>
<feature type="transmembrane region" description="Helical" evidence="1">
    <location>
        <begin position="463"/>
        <end position="484"/>
    </location>
</feature>
<protein>
    <submittedName>
        <fullName evidence="2">Uncharacterized protein</fullName>
    </submittedName>
</protein>
<evidence type="ECO:0000313" key="3">
    <source>
        <dbReference type="Proteomes" id="UP000442619"/>
    </source>
</evidence>
<organism evidence="2 3">
    <name type="scientific">Sharpea porci</name>
    <dbReference type="NCBI Taxonomy" id="2652286"/>
    <lineage>
        <taxon>Bacteria</taxon>
        <taxon>Bacillati</taxon>
        <taxon>Bacillota</taxon>
        <taxon>Erysipelotrichia</taxon>
        <taxon>Erysipelotrichales</taxon>
        <taxon>Coprobacillaceae</taxon>
        <taxon>Sharpea</taxon>
    </lineage>
</organism>
<feature type="transmembrane region" description="Helical" evidence="1">
    <location>
        <begin position="295"/>
        <end position="325"/>
    </location>
</feature>
<comment type="caution">
    <text evidence="2">The sequence shown here is derived from an EMBL/GenBank/DDBJ whole genome shotgun (WGS) entry which is preliminary data.</text>
</comment>
<dbReference type="AlphaFoldDB" id="A0A844FXK6"/>
<feature type="transmembrane region" description="Helical" evidence="1">
    <location>
        <begin position="331"/>
        <end position="350"/>
    </location>
</feature>
<feature type="transmembrane region" description="Helical" evidence="1">
    <location>
        <begin position="6"/>
        <end position="27"/>
    </location>
</feature>
<sequence length="660" mass="76666">MLILDYLKGLLFVIYFLTMIYMIGTAFTKYESAPARLIVGYIIHVVILAIPGIVVQTLKFNWRIFFYYTIVADIICIIISIIFLKKRKIHLFEGSILKFFENYWFIIFITIILVLMVCFQNVSLWENGSADDGYYLVKIFQFPFAKNPYDLQMQTGVHLLQKTFDIRNFSTFEIEDSVYLYLTAIPSTLFARLFLAFINYFIFTCSIYCFEEKVTSILGFNIKKKNLQYFTVITVLLCFNTDVLARNHIIELRDHWIINRFMYFGSALAKSCTLLWTSILLIDNKKPTIKLAIEYAIISFVLLTRSTTALPLLIVSLIVYFLIYLWNSKKAFVFFTVFLFVLSGIIKDNASGLSKHFFDGAGYYNYLSNNTQSFVFIIPLAFILIYLYLKKSQCQIVKSSIFIISIILFFILDPINNITEFSSQYFFVFNRGLASAILLMITYACIIFGCIISTSLLKYKKVYSLRSFFTALLALIIALSSLTLQKGSPRAVLHEGRVFLHNPLFTISTVPNLAKVLDSLQNNQKKTMVSLLPATIWKPYYMDKRVHEGDLNETTPHIASAIRQFVPNIISLTPYWYSVQSDDPVYAKLSKKELASYNEFLTSKNPKTETITKFKNLLDHYPINCIVVWYSESCLYLENFGFKRYKVLKDENVTLYIYYR</sequence>
<feature type="transmembrane region" description="Helical" evidence="1">
    <location>
        <begin position="189"/>
        <end position="210"/>
    </location>
</feature>
<dbReference type="Proteomes" id="UP000442619">
    <property type="component" value="Unassembled WGS sequence"/>
</dbReference>
<evidence type="ECO:0000313" key="2">
    <source>
        <dbReference type="EMBL" id="MST90296.1"/>
    </source>
</evidence>
<feature type="transmembrane region" description="Helical" evidence="1">
    <location>
        <begin position="395"/>
        <end position="412"/>
    </location>
</feature>
<feature type="transmembrane region" description="Helical" evidence="1">
    <location>
        <begin position="371"/>
        <end position="389"/>
    </location>
</feature>
<keyword evidence="1" id="KW-1133">Transmembrane helix</keyword>
<proteinExistence type="predicted"/>
<dbReference type="RefSeq" id="WP_154518883.1">
    <property type="nucleotide sequence ID" value="NZ_VUNM01000056.1"/>
</dbReference>
<dbReference type="EMBL" id="VUNM01000056">
    <property type="protein sequence ID" value="MST90296.1"/>
    <property type="molecule type" value="Genomic_DNA"/>
</dbReference>
<feature type="transmembrane region" description="Helical" evidence="1">
    <location>
        <begin position="104"/>
        <end position="125"/>
    </location>
</feature>
<keyword evidence="1" id="KW-0472">Membrane</keyword>
<keyword evidence="1" id="KW-0812">Transmembrane</keyword>
<accession>A0A844FXK6</accession>
<feature type="transmembrane region" description="Helical" evidence="1">
    <location>
        <begin position="39"/>
        <end position="58"/>
    </location>
</feature>
<feature type="transmembrane region" description="Helical" evidence="1">
    <location>
        <begin position="261"/>
        <end position="283"/>
    </location>
</feature>
<feature type="transmembrane region" description="Helical" evidence="1">
    <location>
        <begin position="64"/>
        <end position="84"/>
    </location>
</feature>
<reference evidence="2 3" key="1">
    <citation type="submission" date="2019-08" db="EMBL/GenBank/DDBJ databases">
        <title>In-depth cultivation of the pig gut microbiome towards novel bacterial diversity and tailored functional studies.</title>
        <authorList>
            <person name="Wylensek D."/>
            <person name="Hitch T.C.A."/>
            <person name="Clavel T."/>
        </authorList>
    </citation>
    <scope>NUCLEOTIDE SEQUENCE [LARGE SCALE GENOMIC DNA]</scope>
    <source>
        <strain evidence="2 3">CA-Schmier-601-WT-3</strain>
    </source>
</reference>
<feature type="transmembrane region" description="Helical" evidence="1">
    <location>
        <begin position="230"/>
        <end position="249"/>
    </location>
</feature>